<dbReference type="InterPro" id="IPR000594">
    <property type="entry name" value="ThiF_NAD_FAD-bd"/>
</dbReference>
<dbReference type="InterPro" id="IPR035985">
    <property type="entry name" value="Ubiquitin-activating_enz"/>
</dbReference>
<protein>
    <submittedName>
        <fullName evidence="2">Molybdopterin or thiamine biosynthesis adenylyltransferase</fullName>
    </submittedName>
</protein>
<dbReference type="Pfam" id="PF00899">
    <property type="entry name" value="ThiF"/>
    <property type="match status" value="1"/>
</dbReference>
<dbReference type="PANTHER" id="PTHR43267:SF1">
    <property type="entry name" value="TRNA THREONYLCARBAMOYLADENOSINE DEHYDRATASE"/>
    <property type="match status" value="1"/>
</dbReference>
<feature type="domain" description="THIF-type NAD/FAD binding fold" evidence="1">
    <location>
        <begin position="16"/>
        <end position="240"/>
    </location>
</feature>
<keyword evidence="3" id="KW-1185">Reference proteome</keyword>
<dbReference type="AlphaFoldDB" id="A0A1C3XS05"/>
<dbReference type="InterPro" id="IPR045886">
    <property type="entry name" value="ThiF/MoeB/HesA"/>
</dbReference>
<evidence type="ECO:0000313" key="2">
    <source>
        <dbReference type="EMBL" id="SCB55032.1"/>
    </source>
</evidence>
<dbReference type="SUPFAM" id="SSF69572">
    <property type="entry name" value="Activating enzymes of the ubiquitin-like proteins"/>
    <property type="match status" value="1"/>
</dbReference>
<dbReference type="Gene3D" id="3.40.50.720">
    <property type="entry name" value="NAD(P)-binding Rossmann-like Domain"/>
    <property type="match status" value="1"/>
</dbReference>
<name>A0A1C3XS05_9BRAD</name>
<evidence type="ECO:0000313" key="3">
    <source>
        <dbReference type="Proteomes" id="UP000199184"/>
    </source>
</evidence>
<proteinExistence type="predicted"/>
<dbReference type="Proteomes" id="UP000199184">
    <property type="component" value="Unassembled WGS sequence"/>
</dbReference>
<reference evidence="3" key="1">
    <citation type="submission" date="2016-08" db="EMBL/GenBank/DDBJ databases">
        <authorList>
            <person name="Varghese N."/>
            <person name="Submissions Spin"/>
        </authorList>
    </citation>
    <scope>NUCLEOTIDE SEQUENCE [LARGE SCALE GENOMIC DNA]</scope>
    <source>
        <strain evidence="3">ERR11</strain>
    </source>
</reference>
<accession>A0A1C3XS05</accession>
<dbReference type="PANTHER" id="PTHR43267">
    <property type="entry name" value="TRNA THREONYLCARBAMOYLADENOSINE DEHYDRATASE"/>
    <property type="match status" value="1"/>
</dbReference>
<dbReference type="RefSeq" id="WP_165637856.1">
    <property type="nucleotide sequence ID" value="NZ_FMAI01000034.1"/>
</dbReference>
<dbReference type="EMBL" id="FMAI01000034">
    <property type="protein sequence ID" value="SCB55032.1"/>
    <property type="molecule type" value="Genomic_DNA"/>
</dbReference>
<organism evidence="2 3">
    <name type="scientific">Bradyrhizobium shewense</name>
    <dbReference type="NCBI Taxonomy" id="1761772"/>
    <lineage>
        <taxon>Bacteria</taxon>
        <taxon>Pseudomonadati</taxon>
        <taxon>Pseudomonadota</taxon>
        <taxon>Alphaproteobacteria</taxon>
        <taxon>Hyphomicrobiales</taxon>
        <taxon>Nitrobacteraceae</taxon>
        <taxon>Bradyrhizobium</taxon>
    </lineage>
</organism>
<keyword evidence="2" id="KW-0548">Nucleotidyltransferase</keyword>
<dbReference type="GO" id="GO:0016779">
    <property type="term" value="F:nucleotidyltransferase activity"/>
    <property type="evidence" value="ECO:0007669"/>
    <property type="project" value="UniProtKB-KW"/>
</dbReference>
<keyword evidence="2" id="KW-0808">Transferase</keyword>
<gene>
    <name evidence="2" type="ORF">GA0061098_10346</name>
</gene>
<dbReference type="GO" id="GO:0061504">
    <property type="term" value="P:cyclic threonylcarbamoyladenosine biosynthetic process"/>
    <property type="evidence" value="ECO:0007669"/>
    <property type="project" value="TreeGrafter"/>
</dbReference>
<dbReference type="GO" id="GO:0061503">
    <property type="term" value="F:tRNA threonylcarbamoyladenosine dehydratase"/>
    <property type="evidence" value="ECO:0007669"/>
    <property type="project" value="TreeGrafter"/>
</dbReference>
<evidence type="ECO:0000259" key="1">
    <source>
        <dbReference type="Pfam" id="PF00899"/>
    </source>
</evidence>
<dbReference type="GO" id="GO:0008641">
    <property type="term" value="F:ubiquitin-like modifier activating enzyme activity"/>
    <property type="evidence" value="ECO:0007669"/>
    <property type="project" value="InterPro"/>
</dbReference>
<sequence length="299" mass="32902">MSRLDRQSFLGPHSDAILDAATIGIVGHGGGGSHLAQQSAHMGIGGYVNADPDIIEDTNTNRLIGGTLADVAVERRKVDIAERLIRGLVPNARVISVPDKWLTAVDDLKLCDVIIGAVDGFKEREQLERFARRHLIPYIDIGMDVHDLGKGGFLVSGQVILSMPGYPCMRCCGFITDERLAQEANKYGAAGSRPQVVWSNGVLASTAMGLLTQILTPWYPDPPRFVFLDYDGNKGTVTPNKRMELMKDHVCPHHPLAEAGDPLFDVRKQKFSPRPVPAVIVPAAPWGRRAWNRLRSWIW</sequence>